<feature type="domain" description="Helicase C-terminal" evidence="2">
    <location>
        <begin position="753"/>
        <end position="891"/>
    </location>
</feature>
<evidence type="ECO:0000313" key="4">
    <source>
        <dbReference type="Proteomes" id="UP000291758"/>
    </source>
</evidence>
<evidence type="ECO:0000313" key="3">
    <source>
        <dbReference type="EMBL" id="QAY63514.1"/>
    </source>
</evidence>
<dbReference type="GO" id="GO:0003677">
    <property type="term" value="F:DNA binding"/>
    <property type="evidence" value="ECO:0007669"/>
    <property type="project" value="InterPro"/>
</dbReference>
<keyword evidence="4" id="KW-1185">Reference proteome</keyword>
<dbReference type="Pfam" id="PF00271">
    <property type="entry name" value="Helicase_C"/>
    <property type="match status" value="1"/>
</dbReference>
<keyword evidence="3" id="KW-0067">ATP-binding</keyword>
<dbReference type="Proteomes" id="UP000291758">
    <property type="component" value="Chromosome"/>
</dbReference>
<dbReference type="Pfam" id="PF04851">
    <property type="entry name" value="ResIII"/>
    <property type="match status" value="1"/>
</dbReference>
<dbReference type="EMBL" id="CP035495">
    <property type="protein sequence ID" value="QAY63514.1"/>
    <property type="molecule type" value="Genomic_DNA"/>
</dbReference>
<dbReference type="SMART" id="SM00490">
    <property type="entry name" value="HELICc"/>
    <property type="match status" value="1"/>
</dbReference>
<evidence type="ECO:0000259" key="1">
    <source>
        <dbReference type="PROSITE" id="PS51192"/>
    </source>
</evidence>
<dbReference type="InterPro" id="IPR001650">
    <property type="entry name" value="Helicase_C-like"/>
</dbReference>
<dbReference type="OrthoDB" id="9776021at2"/>
<accession>A0A4P6ELH0</accession>
<dbReference type="Gene3D" id="3.40.50.300">
    <property type="entry name" value="P-loop containing nucleotide triphosphate hydrolases"/>
    <property type="match status" value="2"/>
</dbReference>
<evidence type="ECO:0000259" key="2">
    <source>
        <dbReference type="PROSITE" id="PS51194"/>
    </source>
</evidence>
<feature type="domain" description="Helicase ATP-binding" evidence="1">
    <location>
        <begin position="503"/>
        <end position="683"/>
    </location>
</feature>
<dbReference type="InterPro" id="IPR014001">
    <property type="entry name" value="Helicase_ATP-bd"/>
</dbReference>
<dbReference type="InterPro" id="IPR027417">
    <property type="entry name" value="P-loop_NTPase"/>
</dbReference>
<dbReference type="GO" id="GO:0016787">
    <property type="term" value="F:hydrolase activity"/>
    <property type="evidence" value="ECO:0007669"/>
    <property type="project" value="InterPro"/>
</dbReference>
<dbReference type="SUPFAM" id="SSF52540">
    <property type="entry name" value="P-loop containing nucleoside triphosphate hydrolases"/>
    <property type="match status" value="1"/>
</dbReference>
<dbReference type="GO" id="GO:0005524">
    <property type="term" value="F:ATP binding"/>
    <property type="evidence" value="ECO:0007669"/>
    <property type="project" value="InterPro"/>
</dbReference>
<dbReference type="PROSITE" id="PS51192">
    <property type="entry name" value="HELICASE_ATP_BIND_1"/>
    <property type="match status" value="1"/>
</dbReference>
<dbReference type="KEGG" id="xyl:ET495_09930"/>
<dbReference type="InterPro" id="IPR050742">
    <property type="entry name" value="Helicase_Restrict-Modif_Enz"/>
</dbReference>
<keyword evidence="3" id="KW-0378">Hydrolase</keyword>
<sequence>MREIGAVEAPSPRYDEMSREQWYLSYLEAMKERFIADQHGAKPDPDYVLVDGALPLWPMQILTEMSPEARAAATARIIAQGLPGARIVRHRSNASYGQKKVIPPEAWFLRRYGLLRTSFGLMKPRHVLVASDSVPCDSLPAYEASSQVARMLQLKDDPASVSAEDWALYKSIADTWIRDDADDARRAAFYVWTADSIQPETIMVRVGHRRQLVEPKNVGVTDDDGVYAAMIEAQVPALRVQEPEDVEIFVENWNMPLGKDLLQEEIVVETAGEAEYLTDLFPPLKLRLAIEDRDLMLQPCSRLERMIATPQGQKARTIAARREGETILTTAPTPAGRLQQVSEVLGLGMSSADIARVFDQMEETAANQRRVEIRKAANDDERLLAAVGVDALRPIVPAQALAALENRPQETQPQEIAALARAVYGVGILKQLRPALEDARLDPPREWSGRRTTRQWVTALGFPAEWAGFPSSSRPAIEVIDGPAILGELHDYQVQVTRNIAAMLRGVGSDRGMVSLPTGAGKTRVTVEALVNEINAGTLDVERPLVWIAQTDELCEQAAETWTYVWRAIGSSAPMRLGRLWGANEVPEEPGTFQLVIATIDKLDVVAKRSSGEYEWLKDPSIVVIDEAHSSIAPTYTQVLEWMGRGTRGRDARNPKPLIGLTATPFRGTSSEETERLVKRYDSNRLDRGAFRNADDPYGELQAMGVLAQVRHQVIDGTDVELTPGDLAEIEKTRRLPSSVNTRLGADLVRTQRIVDAIAALPEDWTILTFAPSVENARVIAALLSHRDIPSVSISADTEPAARRHYVREFKDGRIRVITNYNVLTQGFDAPKVQAVFVARPTFSPNVYQQMIGRGLRGPKNGGSEEVLIINVRDNFQKYGEMLAFNEFEYLWTRR</sequence>
<dbReference type="PROSITE" id="PS51194">
    <property type="entry name" value="HELICASE_CTER"/>
    <property type="match status" value="1"/>
</dbReference>
<dbReference type="GO" id="GO:0005829">
    <property type="term" value="C:cytosol"/>
    <property type="evidence" value="ECO:0007669"/>
    <property type="project" value="TreeGrafter"/>
</dbReference>
<dbReference type="AlphaFoldDB" id="A0A4P6ELH0"/>
<dbReference type="PANTHER" id="PTHR47396">
    <property type="entry name" value="TYPE I RESTRICTION ENZYME ECOKI R PROTEIN"/>
    <property type="match status" value="1"/>
</dbReference>
<dbReference type="SMART" id="SM00487">
    <property type="entry name" value="DEXDc"/>
    <property type="match status" value="1"/>
</dbReference>
<name>A0A4P6ELH0_9MICO</name>
<proteinExistence type="predicted"/>
<gene>
    <name evidence="3" type="ORF">ET495_09930</name>
</gene>
<dbReference type="GO" id="GO:0004386">
    <property type="term" value="F:helicase activity"/>
    <property type="evidence" value="ECO:0007669"/>
    <property type="project" value="UniProtKB-KW"/>
</dbReference>
<dbReference type="InterPro" id="IPR006935">
    <property type="entry name" value="Helicase/UvrB_N"/>
</dbReference>
<reference evidence="3 4" key="1">
    <citation type="submission" date="2019-01" db="EMBL/GenBank/DDBJ databases">
        <title>Genome sequencing of strain 2JSPR-7.</title>
        <authorList>
            <person name="Heo J."/>
            <person name="Kim S.-J."/>
            <person name="Kim J.-S."/>
            <person name="Hong S.-B."/>
            <person name="Kwon S.-W."/>
        </authorList>
    </citation>
    <scope>NUCLEOTIDE SEQUENCE [LARGE SCALE GENOMIC DNA]</scope>
    <source>
        <strain evidence="3 4">2JSPR-7</strain>
    </source>
</reference>
<dbReference type="RefSeq" id="WP_129204643.1">
    <property type="nucleotide sequence ID" value="NZ_CP035495.1"/>
</dbReference>
<dbReference type="PANTHER" id="PTHR47396:SF1">
    <property type="entry name" value="ATP-DEPENDENT HELICASE IRC3-RELATED"/>
    <property type="match status" value="1"/>
</dbReference>
<keyword evidence="3" id="KW-0547">Nucleotide-binding</keyword>
<organism evidence="3 4">
    <name type="scientific">Xylanimonas allomyrinae</name>
    <dbReference type="NCBI Taxonomy" id="2509459"/>
    <lineage>
        <taxon>Bacteria</taxon>
        <taxon>Bacillati</taxon>
        <taxon>Actinomycetota</taxon>
        <taxon>Actinomycetes</taxon>
        <taxon>Micrococcales</taxon>
        <taxon>Promicromonosporaceae</taxon>
        <taxon>Xylanimonas</taxon>
    </lineage>
</organism>
<protein>
    <submittedName>
        <fullName evidence="3">DEAD/DEAH box helicase</fullName>
    </submittedName>
</protein>
<keyword evidence="3" id="KW-0347">Helicase</keyword>